<accession>A0A8T3YK90</accession>
<evidence type="ECO:0000313" key="2">
    <source>
        <dbReference type="Proteomes" id="UP000732298"/>
    </source>
</evidence>
<sequence>MVCEYYLEEKPLPDRNTGEINNIETGYFLSGARGNPPTEKIVARLNEPHKGVPFKHVNYDVYKREKPSDKWVLNDRFPKKENHILCEDMLQAKEITKKMFKHLKDAYKEIEV</sequence>
<name>A0A8T3YK90_9ARCH</name>
<dbReference type="AlphaFoldDB" id="A0A8T3YK90"/>
<comment type="caution">
    <text evidence="1">The sequence shown here is derived from an EMBL/GenBank/DDBJ whole genome shotgun (WGS) entry which is preliminary data.</text>
</comment>
<dbReference type="Proteomes" id="UP000732298">
    <property type="component" value="Unassembled WGS sequence"/>
</dbReference>
<organism evidence="1 2">
    <name type="scientific">Candidatus Iainarchaeum sp</name>
    <dbReference type="NCBI Taxonomy" id="3101447"/>
    <lineage>
        <taxon>Archaea</taxon>
        <taxon>Candidatus Iainarchaeota</taxon>
        <taxon>Candidatus Iainarchaeia</taxon>
        <taxon>Candidatus Iainarchaeales</taxon>
        <taxon>Candidatus Iainarchaeaceae</taxon>
        <taxon>Candidatus Iainarchaeum</taxon>
    </lineage>
</organism>
<reference evidence="1" key="1">
    <citation type="submission" date="2020-07" db="EMBL/GenBank/DDBJ databases">
        <title>Huge and variable diversity of episymbiotic CPR bacteria and DPANN archaea in groundwater ecosystems.</title>
        <authorList>
            <person name="He C.Y."/>
            <person name="Keren R."/>
            <person name="Whittaker M."/>
            <person name="Farag I.F."/>
            <person name="Doudna J."/>
            <person name="Cate J.H.D."/>
            <person name="Banfield J.F."/>
        </authorList>
    </citation>
    <scope>NUCLEOTIDE SEQUENCE</scope>
    <source>
        <strain evidence="1">NC_groundwater_1296_Ag_S-0.2um_52_80</strain>
    </source>
</reference>
<gene>
    <name evidence="1" type="ORF">HY544_01755</name>
</gene>
<dbReference type="EMBL" id="JACQPB010000024">
    <property type="protein sequence ID" value="MBI4210212.1"/>
    <property type="molecule type" value="Genomic_DNA"/>
</dbReference>
<protein>
    <submittedName>
        <fullName evidence="1">Uncharacterized protein</fullName>
    </submittedName>
</protein>
<proteinExistence type="predicted"/>
<evidence type="ECO:0000313" key="1">
    <source>
        <dbReference type="EMBL" id="MBI4210212.1"/>
    </source>
</evidence>